<dbReference type="AlphaFoldDB" id="A0A0W8I407"/>
<dbReference type="PANTHER" id="PTHR24094:SF15">
    <property type="entry name" value="AMP-DEPENDENT SYNTHETASE_LIGASE DOMAIN-CONTAINING PROTEIN-RELATED"/>
    <property type="match status" value="1"/>
</dbReference>
<evidence type="ECO:0000313" key="5">
    <source>
        <dbReference type="Proteomes" id="UP000053512"/>
    </source>
</evidence>
<keyword evidence="2" id="KW-1133">Transmembrane helix</keyword>
<dbReference type="OrthoDB" id="5196645at2"/>
<feature type="domain" description="GmrSD restriction endonucleases C-terminal" evidence="3">
    <location>
        <begin position="139"/>
        <end position="274"/>
    </location>
</feature>
<feature type="transmembrane region" description="Helical" evidence="2">
    <location>
        <begin position="27"/>
        <end position="49"/>
    </location>
</feature>
<dbReference type="PANTHER" id="PTHR24094">
    <property type="entry name" value="SECRETED PROTEIN"/>
    <property type="match status" value="1"/>
</dbReference>
<reference evidence="5" key="1">
    <citation type="submission" date="2015-12" db="EMBL/GenBank/DDBJ databases">
        <authorList>
            <person name="Nair G.R."/>
            <person name="Kaur G."/>
            <person name="Mayilraj S."/>
        </authorList>
    </citation>
    <scope>NUCLEOTIDE SEQUENCE [LARGE SCALE GENOMIC DNA]</scope>
    <source>
        <strain evidence="5">CD08_4</strain>
    </source>
</reference>
<organism evidence="4 5">
    <name type="scientific">Kocuria rosea subsp. polaris</name>
    <dbReference type="NCBI Taxonomy" id="136273"/>
    <lineage>
        <taxon>Bacteria</taxon>
        <taxon>Bacillati</taxon>
        <taxon>Actinomycetota</taxon>
        <taxon>Actinomycetes</taxon>
        <taxon>Micrococcales</taxon>
        <taxon>Micrococcaceae</taxon>
        <taxon>Kocuria</taxon>
    </lineage>
</organism>
<proteinExistence type="predicted"/>
<accession>A0A0W8I407</accession>
<feature type="region of interest" description="Disordered" evidence="1">
    <location>
        <begin position="62"/>
        <end position="98"/>
    </location>
</feature>
<dbReference type="InterPro" id="IPR011089">
    <property type="entry name" value="GmrSD_C"/>
</dbReference>
<protein>
    <recommendedName>
        <fullName evidence="3">GmrSD restriction endonucleases C-terminal domain-containing protein</fullName>
    </recommendedName>
</protein>
<evidence type="ECO:0000256" key="2">
    <source>
        <dbReference type="SAM" id="Phobius"/>
    </source>
</evidence>
<feature type="compositionally biased region" description="Low complexity" evidence="1">
    <location>
        <begin position="75"/>
        <end position="88"/>
    </location>
</feature>
<evidence type="ECO:0000259" key="3">
    <source>
        <dbReference type="Pfam" id="PF07510"/>
    </source>
</evidence>
<evidence type="ECO:0000313" key="4">
    <source>
        <dbReference type="EMBL" id="KUG52564.1"/>
    </source>
</evidence>
<dbReference type="Pfam" id="PF07510">
    <property type="entry name" value="GmrSD_C"/>
    <property type="match status" value="1"/>
</dbReference>
<evidence type="ECO:0000256" key="1">
    <source>
        <dbReference type="SAM" id="MobiDB-lite"/>
    </source>
</evidence>
<keyword evidence="2" id="KW-0812">Transmembrane</keyword>
<dbReference type="EMBL" id="LQBK01000039">
    <property type="protein sequence ID" value="KUG52564.1"/>
    <property type="molecule type" value="Genomic_DNA"/>
</dbReference>
<sequence>MNPARHPSPDPGRTAFTAHPGFRAGRWLLAVPAHLTMVAGVLAVVVTAAPTALVAESSPLPPEAVAATPAPSPSPTGTAGTEVTGVTASPEPTDGWDPASEALVALHSLEVADTGSMAGYDRSARFGDWIDADDDCASTRDEILARDLTDMTTEDGCTVASGTLDDPYTGELVRFTRGVTTSSDVQIDHVVAAGNAWASGARDLSQAERVAFYNDPLNLLAVAGPVNASKSDSPADEWLPPEESFRCEYVATQIAVKAEYGLQVTTAEKAAMAGVLSTCPGQELPTDHRNEDPR</sequence>
<name>A0A0W8I407_KOCRO</name>
<keyword evidence="2" id="KW-0472">Membrane</keyword>
<dbReference type="RefSeq" id="WP_058875109.1">
    <property type="nucleotide sequence ID" value="NZ_LQBK01000039.1"/>
</dbReference>
<dbReference type="Proteomes" id="UP000053512">
    <property type="component" value="Unassembled WGS sequence"/>
</dbReference>
<gene>
    <name evidence="4" type="ORF">AVL61_13455</name>
</gene>
<comment type="caution">
    <text evidence="4">The sequence shown here is derived from an EMBL/GenBank/DDBJ whole genome shotgun (WGS) entry which is preliminary data.</text>
</comment>